<dbReference type="PROSITE" id="PS00600">
    <property type="entry name" value="AA_TRANSFER_CLASS_3"/>
    <property type="match status" value="1"/>
</dbReference>
<reference evidence="7" key="1">
    <citation type="journal article" date="2014" name="Int. J. Syst. Evol. Microbiol.">
        <title>Complete genome sequence of Corynebacterium casei LMG S-19264T (=DSM 44701T), isolated from a smear-ripened cheese.</title>
        <authorList>
            <consortium name="US DOE Joint Genome Institute (JGI-PGF)"/>
            <person name="Walter F."/>
            <person name="Albersmeier A."/>
            <person name="Kalinowski J."/>
            <person name="Ruckert C."/>
        </authorList>
    </citation>
    <scope>NUCLEOTIDE SEQUENCE</scope>
    <source>
        <strain evidence="7">KCTC 32296</strain>
    </source>
</reference>
<dbReference type="PANTHER" id="PTHR11986">
    <property type="entry name" value="AMINOTRANSFERASE CLASS III"/>
    <property type="match status" value="1"/>
</dbReference>
<dbReference type="NCBIfam" id="TIGR00700">
    <property type="entry name" value="GABAtrnsam"/>
    <property type="match status" value="1"/>
</dbReference>
<dbReference type="InterPro" id="IPR015421">
    <property type="entry name" value="PyrdxlP-dep_Trfase_major"/>
</dbReference>
<comment type="cofactor">
    <cofactor evidence="1">
        <name>pyridoxal 5'-phosphate</name>
        <dbReference type="ChEBI" id="CHEBI:597326"/>
    </cofactor>
</comment>
<dbReference type="Proteomes" id="UP000662572">
    <property type="component" value="Unassembled WGS sequence"/>
</dbReference>
<evidence type="ECO:0000256" key="3">
    <source>
        <dbReference type="ARBA" id="ARBA00022576"/>
    </source>
</evidence>
<accession>A0A918QBX0</accession>
<dbReference type="GO" id="GO:0030170">
    <property type="term" value="F:pyridoxal phosphate binding"/>
    <property type="evidence" value="ECO:0007669"/>
    <property type="project" value="InterPro"/>
</dbReference>
<dbReference type="Gene3D" id="3.90.1150.10">
    <property type="entry name" value="Aspartate Aminotransferase, domain 1"/>
    <property type="match status" value="1"/>
</dbReference>
<dbReference type="EMBL" id="BMZB01000003">
    <property type="protein sequence ID" value="GGZ38344.1"/>
    <property type="molecule type" value="Genomic_DNA"/>
</dbReference>
<dbReference type="InterPro" id="IPR005814">
    <property type="entry name" value="Aminotrans_3"/>
</dbReference>
<keyword evidence="3" id="KW-0032">Aminotransferase</keyword>
<keyword evidence="5 6" id="KW-0663">Pyridoxal phosphate</keyword>
<evidence type="ECO:0000313" key="8">
    <source>
        <dbReference type="Proteomes" id="UP000662572"/>
    </source>
</evidence>
<comment type="similarity">
    <text evidence="2 6">Belongs to the class-III pyridoxal-phosphate-dependent aminotransferase family.</text>
</comment>
<name>A0A918QBX0_9CAUL</name>
<dbReference type="InterPro" id="IPR015424">
    <property type="entry name" value="PyrdxlP-dep_Trfase"/>
</dbReference>
<dbReference type="PIRSF" id="PIRSF000521">
    <property type="entry name" value="Transaminase_4ab_Lys_Orn"/>
    <property type="match status" value="1"/>
</dbReference>
<evidence type="ECO:0000256" key="4">
    <source>
        <dbReference type="ARBA" id="ARBA00022679"/>
    </source>
</evidence>
<dbReference type="GO" id="GO:0009448">
    <property type="term" value="P:gamma-aminobutyric acid metabolic process"/>
    <property type="evidence" value="ECO:0007669"/>
    <property type="project" value="InterPro"/>
</dbReference>
<dbReference type="InterPro" id="IPR049704">
    <property type="entry name" value="Aminotrans_3_PPA_site"/>
</dbReference>
<dbReference type="InterPro" id="IPR050103">
    <property type="entry name" value="Class-III_PLP-dep_AT"/>
</dbReference>
<evidence type="ECO:0000256" key="2">
    <source>
        <dbReference type="ARBA" id="ARBA00008954"/>
    </source>
</evidence>
<evidence type="ECO:0000256" key="6">
    <source>
        <dbReference type="RuleBase" id="RU003560"/>
    </source>
</evidence>
<dbReference type="PANTHER" id="PTHR11986:SF58">
    <property type="entry name" value="LEUCINE_METHIONINE RACEMASE"/>
    <property type="match status" value="1"/>
</dbReference>
<dbReference type="InterPro" id="IPR004632">
    <property type="entry name" value="4NH2But_aminotransferase_bac"/>
</dbReference>
<evidence type="ECO:0000313" key="7">
    <source>
        <dbReference type="EMBL" id="GGZ38344.1"/>
    </source>
</evidence>
<keyword evidence="4" id="KW-0808">Transferase</keyword>
<evidence type="ECO:0000256" key="1">
    <source>
        <dbReference type="ARBA" id="ARBA00001933"/>
    </source>
</evidence>
<protein>
    <submittedName>
        <fullName evidence="7">4-aminobutyrate transaminase</fullName>
    </submittedName>
</protein>
<organism evidence="7 8">
    <name type="scientific">Asticcacaulis endophyticus</name>
    <dbReference type="NCBI Taxonomy" id="1395890"/>
    <lineage>
        <taxon>Bacteria</taxon>
        <taxon>Pseudomonadati</taxon>
        <taxon>Pseudomonadota</taxon>
        <taxon>Alphaproteobacteria</taxon>
        <taxon>Caulobacterales</taxon>
        <taxon>Caulobacteraceae</taxon>
        <taxon>Asticcacaulis</taxon>
    </lineage>
</organism>
<dbReference type="GO" id="GO:0042802">
    <property type="term" value="F:identical protein binding"/>
    <property type="evidence" value="ECO:0007669"/>
    <property type="project" value="TreeGrafter"/>
</dbReference>
<dbReference type="CDD" id="cd00610">
    <property type="entry name" value="OAT_like"/>
    <property type="match status" value="1"/>
</dbReference>
<reference evidence="7" key="2">
    <citation type="submission" date="2020-09" db="EMBL/GenBank/DDBJ databases">
        <authorList>
            <person name="Sun Q."/>
            <person name="Kim S."/>
        </authorList>
    </citation>
    <scope>NUCLEOTIDE SEQUENCE</scope>
    <source>
        <strain evidence="7">KCTC 32296</strain>
    </source>
</reference>
<evidence type="ECO:0000256" key="5">
    <source>
        <dbReference type="ARBA" id="ARBA00022898"/>
    </source>
</evidence>
<dbReference type="FunFam" id="3.40.640.10:FF:000013">
    <property type="entry name" value="4-aminobutyrate aminotransferase"/>
    <property type="match status" value="1"/>
</dbReference>
<dbReference type="GO" id="GO:0034386">
    <property type="term" value="F:4-aminobutyrate:2-oxoglutarate transaminase activity"/>
    <property type="evidence" value="ECO:0007669"/>
    <property type="project" value="InterPro"/>
</dbReference>
<dbReference type="Pfam" id="PF00202">
    <property type="entry name" value="Aminotran_3"/>
    <property type="match status" value="1"/>
</dbReference>
<dbReference type="AlphaFoldDB" id="A0A918QBX0"/>
<keyword evidence="8" id="KW-1185">Reference proteome</keyword>
<comment type="caution">
    <text evidence="7">The sequence shown here is derived from an EMBL/GenBank/DDBJ whole genome shotgun (WGS) entry which is preliminary data.</text>
</comment>
<proteinExistence type="inferred from homology"/>
<dbReference type="InterPro" id="IPR015422">
    <property type="entry name" value="PyrdxlP-dep_Trfase_small"/>
</dbReference>
<dbReference type="Gene3D" id="3.40.640.10">
    <property type="entry name" value="Type I PLP-dependent aspartate aminotransferase-like (Major domain)"/>
    <property type="match status" value="1"/>
</dbReference>
<gene>
    <name evidence="7" type="primary">goaG</name>
    <name evidence="7" type="ORF">GCM10011273_26140</name>
</gene>
<dbReference type="RefSeq" id="WP_189487286.1">
    <property type="nucleotide sequence ID" value="NZ_BMZB01000003.1"/>
</dbReference>
<dbReference type="SUPFAM" id="SSF53383">
    <property type="entry name" value="PLP-dependent transferases"/>
    <property type="match status" value="1"/>
</dbReference>
<sequence>MMSNSDLMQRRLNAIPRGVANASGVFAARALNAEIWDVEGRRYIDFVGGIAVLNTGHNHPLIIAAVEAQLKSFHHTCFQVLPYKPYVALAEALNALAPFKGPAKTIFFNTGAEAVENAVKIARAATGRSGVIAFSGAFHGRTLMTSALTGKVTPYKKQFGIMPSEVWHVPFPVAHYGVTVEDSLKALDTLFRADVEPSRIAAIIIEPVQGEGGFHVTPPELLKALRGLCDTHGIKLIIDEVQTGFGRTGKMFAIEHAGVEPDLITMAKSMSGGFPLSGVLGRAEIMDTVDPGGLGSTFGGSPLSCAAALAVQQVIADEDLLTKSEVLGARMQARFEAWAGREDLLPIANIRGLGAMMAFDLVKVRGGNEPDGEATKRVTAKALELGLIQISCGIYGETLRFLMPLTISEVVFDEGMALLEQALAA</sequence>